<dbReference type="PROSITE" id="PS50817">
    <property type="entry name" value="INTEIN_N_TER"/>
    <property type="match status" value="1"/>
</dbReference>
<evidence type="ECO:0000313" key="2">
    <source>
        <dbReference type="EMBL" id="MBP2355967.1"/>
    </source>
</evidence>
<proteinExistence type="predicted"/>
<dbReference type="Gene3D" id="2.170.16.10">
    <property type="entry name" value="Hedgehog/Intein (Hint) domain"/>
    <property type="match status" value="1"/>
</dbReference>
<keyword evidence="3" id="KW-1185">Reference proteome</keyword>
<dbReference type="RefSeq" id="WP_209698563.1">
    <property type="nucleotide sequence ID" value="NZ_BAAAVU010000005.1"/>
</dbReference>
<evidence type="ECO:0000259" key="1">
    <source>
        <dbReference type="SMART" id="SM00306"/>
    </source>
</evidence>
<dbReference type="CDD" id="cd00081">
    <property type="entry name" value="Hint"/>
    <property type="match status" value="1"/>
</dbReference>
<feature type="domain" description="Hint" evidence="1">
    <location>
        <begin position="65"/>
        <end position="160"/>
    </location>
</feature>
<gene>
    <name evidence="2" type="ORF">JOF29_007077</name>
</gene>
<dbReference type="SUPFAM" id="SSF51294">
    <property type="entry name" value="Hedgehog/intein (Hint) domain"/>
    <property type="match status" value="1"/>
</dbReference>
<dbReference type="InterPro" id="IPR030934">
    <property type="entry name" value="Intein_C"/>
</dbReference>
<dbReference type="SMART" id="SM00306">
    <property type="entry name" value="HintN"/>
    <property type="match status" value="1"/>
</dbReference>
<accession>A0ABS4UWG3</accession>
<dbReference type="Pfam" id="PF07591">
    <property type="entry name" value="PT-HINT"/>
    <property type="match status" value="1"/>
</dbReference>
<dbReference type="Proteomes" id="UP000755585">
    <property type="component" value="Unassembled WGS sequence"/>
</dbReference>
<evidence type="ECO:0000313" key="3">
    <source>
        <dbReference type="Proteomes" id="UP000755585"/>
    </source>
</evidence>
<reference evidence="2 3" key="1">
    <citation type="submission" date="2021-03" db="EMBL/GenBank/DDBJ databases">
        <title>Sequencing the genomes of 1000 actinobacteria strains.</title>
        <authorList>
            <person name="Klenk H.-P."/>
        </authorList>
    </citation>
    <scope>NUCLEOTIDE SEQUENCE [LARGE SCALE GENOMIC DNA]</scope>
    <source>
        <strain evidence="2 3">DSM 18824</strain>
    </source>
</reference>
<dbReference type="InterPro" id="IPR003587">
    <property type="entry name" value="Hint_dom_N"/>
</dbReference>
<dbReference type="InterPro" id="IPR036844">
    <property type="entry name" value="Hint_dom_sf"/>
</dbReference>
<organism evidence="2 3">
    <name type="scientific">Kribbella aluminosa</name>
    <dbReference type="NCBI Taxonomy" id="416017"/>
    <lineage>
        <taxon>Bacteria</taxon>
        <taxon>Bacillati</taxon>
        <taxon>Actinomycetota</taxon>
        <taxon>Actinomycetes</taxon>
        <taxon>Propionibacteriales</taxon>
        <taxon>Kribbellaceae</taxon>
        <taxon>Kribbella</taxon>
    </lineage>
</organism>
<name>A0ABS4UWG3_9ACTN</name>
<comment type="caution">
    <text evidence="2">The sequence shown here is derived from an EMBL/GenBank/DDBJ whole genome shotgun (WGS) entry which is preliminary data.</text>
</comment>
<dbReference type="PROSITE" id="PS50818">
    <property type="entry name" value="INTEIN_C_TER"/>
    <property type="match status" value="1"/>
</dbReference>
<dbReference type="NCBIfam" id="TIGR01443">
    <property type="entry name" value="intein_Cterm"/>
    <property type="match status" value="1"/>
</dbReference>
<protein>
    <recommendedName>
        <fullName evidence="1">Hint domain-containing protein</fullName>
    </recommendedName>
</protein>
<dbReference type="EMBL" id="JAGINT010000002">
    <property type="protein sequence ID" value="MBP2355967.1"/>
    <property type="molecule type" value="Genomic_DNA"/>
</dbReference>
<dbReference type="InterPro" id="IPR006141">
    <property type="entry name" value="Intein_N"/>
</dbReference>
<sequence length="294" mass="31837">MVVNTAAGVLLGRKHTVGDYLRGLGKGCAEGALMMVGGEFLSVGLRGVRPLTKLLDDAAETAAKACSFTGETLVLMADGTKKPISKVEVGDEVLATDPETGEQGPHRVTEVFEHSDDVIDLEVAGDVVTTTANHPFWDATDQRFEPAAELDRGDQVQSADGRRFTIGGLKTTTTHRATAYNLSVEGIHTYHVGADELLVHNSCGVPISKGRWDHIWDRHVNRAKYPNKSKFNTTNKSKIDRMINRALGGETGDGVYFYRFPSSIGTTATSEAQYYIRVVIRKGKVITAFPSGTP</sequence>